<proteinExistence type="predicted"/>
<protein>
    <submittedName>
        <fullName evidence="1">Uncharacterized protein</fullName>
    </submittedName>
</protein>
<dbReference type="Proteomes" id="UP001221558">
    <property type="component" value="Chromosome"/>
</dbReference>
<name>A0ABY7WDE2_9SPHI</name>
<gene>
    <name evidence="1" type="ORF">PQ465_15310</name>
</gene>
<evidence type="ECO:0000313" key="2">
    <source>
        <dbReference type="Proteomes" id="UP001221558"/>
    </source>
</evidence>
<evidence type="ECO:0000313" key="1">
    <source>
        <dbReference type="EMBL" id="WDF67668.1"/>
    </source>
</evidence>
<organism evidence="1 2">
    <name type="scientific">Sphingobacterium oryzagri</name>
    <dbReference type="NCBI Taxonomy" id="3025669"/>
    <lineage>
        <taxon>Bacteria</taxon>
        <taxon>Pseudomonadati</taxon>
        <taxon>Bacteroidota</taxon>
        <taxon>Sphingobacteriia</taxon>
        <taxon>Sphingobacteriales</taxon>
        <taxon>Sphingobacteriaceae</taxon>
        <taxon>Sphingobacterium</taxon>
    </lineage>
</organism>
<keyword evidence="2" id="KW-1185">Reference proteome</keyword>
<accession>A0ABY7WDE2</accession>
<reference evidence="1 2" key="1">
    <citation type="submission" date="2023-02" db="EMBL/GenBank/DDBJ databases">
        <title>Genome sequence of Sphingobacterium sp. KACC 22765.</title>
        <authorList>
            <person name="Kim S."/>
            <person name="Heo J."/>
            <person name="Kwon S.-W."/>
        </authorList>
    </citation>
    <scope>NUCLEOTIDE SEQUENCE [LARGE SCALE GENOMIC DNA]</scope>
    <source>
        <strain evidence="1 2">KACC 22765</strain>
    </source>
</reference>
<sequence>MQSAFFLSKRYPYLSKYGTTDWYLAEVKFTDENDLLINDTAVRKTLSFYPDGKVIALHASLCDYRQNIEHAEMSRFKFRYSEPMKDICPLNTRCIIDHLFFERCGIEVSMVFGIGILSIIQDGRVKLYRRAE</sequence>
<dbReference type="EMBL" id="CP117880">
    <property type="protein sequence ID" value="WDF67668.1"/>
    <property type="molecule type" value="Genomic_DNA"/>
</dbReference>
<dbReference type="RefSeq" id="WP_274266395.1">
    <property type="nucleotide sequence ID" value="NZ_CP117880.1"/>
</dbReference>